<gene>
    <name evidence="1" type="ORF">EUGRSUZ_E04141</name>
</gene>
<accession>A0ACC3L102</accession>
<protein>
    <submittedName>
        <fullName evidence="1">Uncharacterized protein</fullName>
    </submittedName>
</protein>
<dbReference type="EMBL" id="CM064439">
    <property type="protein sequence ID" value="KAK3431971.1"/>
    <property type="molecule type" value="Genomic_DNA"/>
</dbReference>
<evidence type="ECO:0000313" key="1">
    <source>
        <dbReference type="EMBL" id="KAK3431971.1"/>
    </source>
</evidence>
<sequence length="200" mass="21927">MNSCGTIRVSLIFFFFVNFLSICTHITEASPTYIGHYCPNTTLFTPKSTYQTNLNTLLSSISSATTTDADGFANATAGKNPLDRTYRLFLCRGDIVPPLVATACPIKQILSDCPKEKDSIIRYDECMLRYSNHSIFSVEQDAPAFLLMNKVNISSPSSFAQLLKDTTDELVESAASDGSGKRFAVMDANISSSKRLYALA</sequence>
<proteinExistence type="predicted"/>
<keyword evidence="2" id="KW-1185">Reference proteome</keyword>
<reference evidence="1 2" key="1">
    <citation type="journal article" date="2014" name="Nature">
        <title>The genome of Eucalyptus grandis.</title>
        <authorList>
            <person name="Myburg A.A."/>
            <person name="Grattapaglia D."/>
            <person name="Tuskan G.A."/>
            <person name="Hellsten U."/>
            <person name="Hayes R.D."/>
            <person name="Grimwood J."/>
            <person name="Jenkins J."/>
            <person name="Lindquist E."/>
            <person name="Tice H."/>
            <person name="Bauer D."/>
            <person name="Goodstein D.M."/>
            <person name="Dubchak I."/>
            <person name="Poliakov A."/>
            <person name="Mizrachi E."/>
            <person name="Kullan A.R."/>
            <person name="Hussey S.G."/>
            <person name="Pinard D."/>
            <person name="van der Merwe K."/>
            <person name="Singh P."/>
            <person name="van Jaarsveld I."/>
            <person name="Silva-Junior O.B."/>
            <person name="Togawa R.C."/>
            <person name="Pappas M.R."/>
            <person name="Faria D.A."/>
            <person name="Sansaloni C.P."/>
            <person name="Petroli C.D."/>
            <person name="Yang X."/>
            <person name="Ranjan P."/>
            <person name="Tschaplinski T.J."/>
            <person name="Ye C.Y."/>
            <person name="Li T."/>
            <person name="Sterck L."/>
            <person name="Vanneste K."/>
            <person name="Murat F."/>
            <person name="Soler M."/>
            <person name="Clemente H.S."/>
            <person name="Saidi N."/>
            <person name="Cassan-Wang H."/>
            <person name="Dunand C."/>
            <person name="Hefer C.A."/>
            <person name="Bornberg-Bauer E."/>
            <person name="Kersting A.R."/>
            <person name="Vining K."/>
            <person name="Amarasinghe V."/>
            <person name="Ranik M."/>
            <person name="Naithani S."/>
            <person name="Elser J."/>
            <person name="Boyd A.E."/>
            <person name="Liston A."/>
            <person name="Spatafora J.W."/>
            <person name="Dharmwardhana P."/>
            <person name="Raja R."/>
            <person name="Sullivan C."/>
            <person name="Romanel E."/>
            <person name="Alves-Ferreira M."/>
            <person name="Kulheim C."/>
            <person name="Foley W."/>
            <person name="Carocha V."/>
            <person name="Paiva J."/>
            <person name="Kudrna D."/>
            <person name="Brommonschenkel S.H."/>
            <person name="Pasquali G."/>
            <person name="Byrne M."/>
            <person name="Rigault P."/>
            <person name="Tibbits J."/>
            <person name="Spokevicius A."/>
            <person name="Jones R.C."/>
            <person name="Steane D.A."/>
            <person name="Vaillancourt R.E."/>
            <person name="Potts B.M."/>
            <person name="Joubert F."/>
            <person name="Barry K."/>
            <person name="Pappas G.J."/>
            <person name="Strauss S.H."/>
            <person name="Jaiswal P."/>
            <person name="Grima-Pettenati J."/>
            <person name="Salse J."/>
            <person name="Van de Peer Y."/>
            <person name="Rokhsar D.S."/>
            <person name="Schmutz J."/>
        </authorList>
    </citation>
    <scope>NUCLEOTIDE SEQUENCE [LARGE SCALE GENOMIC DNA]</scope>
    <source>
        <strain evidence="2">cv. BRASUZ1</strain>
        <tissue evidence="1">Leaf extractions</tissue>
    </source>
</reference>
<name>A0ACC3L102_EUCGR</name>
<organism evidence="1 2">
    <name type="scientific">Eucalyptus grandis</name>
    <name type="common">Flooded gum</name>
    <dbReference type="NCBI Taxonomy" id="71139"/>
    <lineage>
        <taxon>Eukaryota</taxon>
        <taxon>Viridiplantae</taxon>
        <taxon>Streptophyta</taxon>
        <taxon>Embryophyta</taxon>
        <taxon>Tracheophyta</taxon>
        <taxon>Spermatophyta</taxon>
        <taxon>Magnoliopsida</taxon>
        <taxon>eudicotyledons</taxon>
        <taxon>Gunneridae</taxon>
        <taxon>Pentapetalae</taxon>
        <taxon>rosids</taxon>
        <taxon>malvids</taxon>
        <taxon>Myrtales</taxon>
        <taxon>Myrtaceae</taxon>
        <taxon>Myrtoideae</taxon>
        <taxon>Eucalypteae</taxon>
        <taxon>Eucalyptus</taxon>
    </lineage>
</organism>
<evidence type="ECO:0000313" key="2">
    <source>
        <dbReference type="Proteomes" id="UP000030711"/>
    </source>
</evidence>
<dbReference type="Proteomes" id="UP000030711">
    <property type="component" value="Chromosome 5"/>
</dbReference>
<comment type="caution">
    <text evidence="1">The sequence shown here is derived from an EMBL/GenBank/DDBJ whole genome shotgun (WGS) entry which is preliminary data.</text>
</comment>